<dbReference type="InParanoid" id="A0A1E7F8F6"/>
<keyword evidence="3" id="KW-1185">Reference proteome</keyword>
<dbReference type="EMBL" id="KV784360">
    <property type="protein sequence ID" value="OEU14414.1"/>
    <property type="molecule type" value="Genomic_DNA"/>
</dbReference>
<feature type="region of interest" description="Disordered" evidence="1">
    <location>
        <begin position="190"/>
        <end position="211"/>
    </location>
</feature>
<organism evidence="2 3">
    <name type="scientific">Fragilariopsis cylindrus CCMP1102</name>
    <dbReference type="NCBI Taxonomy" id="635003"/>
    <lineage>
        <taxon>Eukaryota</taxon>
        <taxon>Sar</taxon>
        <taxon>Stramenopiles</taxon>
        <taxon>Ochrophyta</taxon>
        <taxon>Bacillariophyta</taxon>
        <taxon>Bacillariophyceae</taxon>
        <taxon>Bacillariophycidae</taxon>
        <taxon>Bacillariales</taxon>
        <taxon>Bacillariaceae</taxon>
        <taxon>Fragilariopsis</taxon>
    </lineage>
</organism>
<name>A0A1E7F8F6_9STRA</name>
<accession>A0A1E7F8F6</accession>
<dbReference type="KEGG" id="fcy:FRACYDRAFT_240953"/>
<evidence type="ECO:0000313" key="3">
    <source>
        <dbReference type="Proteomes" id="UP000095751"/>
    </source>
</evidence>
<protein>
    <submittedName>
        <fullName evidence="2">Uncharacterized protein</fullName>
    </submittedName>
</protein>
<dbReference type="Proteomes" id="UP000095751">
    <property type="component" value="Unassembled WGS sequence"/>
</dbReference>
<proteinExistence type="predicted"/>
<sequence>MVQRQLNQKLELKPELKQKQNWSSINNKTALKCLTLLFCAFGMIRSYDEYTMQPFIDEESVKSISNTTSRTSSTTITATTRRPASSIVSSPTCKLFPSVIAARYNNNHDHNHNNTINYRGDMTMPPLSIKDKNYTRLAFLHMRKAGGASIANFLKNVVKSNKTSFKEFLHCEGKKKCLGLHNDNDGYHRYNMEAGPNSTTSSHNENTLSRDRSGRTLYNYIKL</sequence>
<gene>
    <name evidence="2" type="ORF">FRACYDRAFT_240953</name>
</gene>
<evidence type="ECO:0000256" key="1">
    <source>
        <dbReference type="SAM" id="MobiDB-lite"/>
    </source>
</evidence>
<evidence type="ECO:0000313" key="2">
    <source>
        <dbReference type="EMBL" id="OEU14414.1"/>
    </source>
</evidence>
<reference evidence="2 3" key="1">
    <citation type="submission" date="2016-09" db="EMBL/GenBank/DDBJ databases">
        <title>Extensive genetic diversity and differential bi-allelic expression allows diatom success in the polar Southern Ocean.</title>
        <authorList>
            <consortium name="DOE Joint Genome Institute"/>
            <person name="Mock T."/>
            <person name="Otillar R.P."/>
            <person name="Strauss J."/>
            <person name="Dupont C."/>
            <person name="Frickenhaus S."/>
            <person name="Maumus F."/>
            <person name="Mcmullan M."/>
            <person name="Sanges R."/>
            <person name="Schmutz J."/>
            <person name="Toseland A."/>
            <person name="Valas R."/>
            <person name="Veluchamy A."/>
            <person name="Ward B.J."/>
            <person name="Allen A."/>
            <person name="Barry K."/>
            <person name="Falciatore A."/>
            <person name="Ferrante M."/>
            <person name="Fortunato A.E."/>
            <person name="Gloeckner G."/>
            <person name="Gruber A."/>
            <person name="Hipkin R."/>
            <person name="Janech M."/>
            <person name="Kroth P."/>
            <person name="Leese F."/>
            <person name="Lindquist E."/>
            <person name="Lyon B.R."/>
            <person name="Martin J."/>
            <person name="Mayer C."/>
            <person name="Parker M."/>
            <person name="Quesneville H."/>
            <person name="Raymond J."/>
            <person name="Uhlig C."/>
            <person name="Valentin K.U."/>
            <person name="Worden A.Z."/>
            <person name="Armbrust E.V."/>
            <person name="Bowler C."/>
            <person name="Green B."/>
            <person name="Moulton V."/>
            <person name="Van Oosterhout C."/>
            <person name="Grigoriev I."/>
        </authorList>
    </citation>
    <scope>NUCLEOTIDE SEQUENCE [LARGE SCALE GENOMIC DNA]</scope>
    <source>
        <strain evidence="2 3">CCMP1102</strain>
    </source>
</reference>
<feature type="compositionally biased region" description="Polar residues" evidence="1">
    <location>
        <begin position="196"/>
        <end position="207"/>
    </location>
</feature>
<dbReference type="AlphaFoldDB" id="A0A1E7F8F6"/>